<reference evidence="9 10" key="1">
    <citation type="submission" date="2017-10" db="EMBL/GenBank/DDBJ databases">
        <title>Sequencing the genomes of 1000 actinobacteria strains.</title>
        <authorList>
            <person name="Klenk H.-P."/>
        </authorList>
    </citation>
    <scope>NUCLEOTIDE SEQUENCE [LARGE SCALE GENOMIC DNA]</scope>
    <source>
        <strain evidence="9 10">DSM 21798</strain>
    </source>
</reference>
<keyword evidence="10" id="KW-1185">Reference proteome</keyword>
<comment type="caution">
    <text evidence="9">The sequence shown here is derived from an EMBL/GenBank/DDBJ whole genome shotgun (WGS) entry which is preliminary data.</text>
</comment>
<evidence type="ECO:0000256" key="1">
    <source>
        <dbReference type="ARBA" id="ARBA00004141"/>
    </source>
</evidence>
<keyword evidence="4" id="KW-0125">Carotenoid biosynthesis</keyword>
<dbReference type="GO" id="GO:0016872">
    <property type="term" value="F:intramolecular lyase activity"/>
    <property type="evidence" value="ECO:0007669"/>
    <property type="project" value="InterPro"/>
</dbReference>
<comment type="subcellular location">
    <subcellularLocation>
        <location evidence="1">Membrane</location>
        <topology evidence="1">Multi-pass membrane protein</topology>
    </subcellularLocation>
</comment>
<evidence type="ECO:0000256" key="7">
    <source>
        <dbReference type="ARBA" id="ARBA00023235"/>
    </source>
</evidence>
<proteinExistence type="predicted"/>
<keyword evidence="3 8" id="KW-0812">Transmembrane</keyword>
<comment type="pathway">
    <text evidence="2">Carotenoid biosynthesis.</text>
</comment>
<evidence type="ECO:0000313" key="9">
    <source>
        <dbReference type="EMBL" id="PFG30636.1"/>
    </source>
</evidence>
<dbReference type="EMBL" id="PDJE01000001">
    <property type="protein sequence ID" value="PFG30636.1"/>
    <property type="molecule type" value="Genomic_DNA"/>
</dbReference>
<dbReference type="GO" id="GO:0016117">
    <property type="term" value="P:carotenoid biosynthetic process"/>
    <property type="evidence" value="ECO:0007669"/>
    <property type="project" value="UniProtKB-KW"/>
</dbReference>
<keyword evidence="5 8" id="KW-1133">Transmembrane helix</keyword>
<protein>
    <submittedName>
        <fullName evidence="9">Lycopene cyclase domain-containing protein</fullName>
    </submittedName>
</protein>
<evidence type="ECO:0000256" key="3">
    <source>
        <dbReference type="ARBA" id="ARBA00022692"/>
    </source>
</evidence>
<dbReference type="Proteomes" id="UP000221369">
    <property type="component" value="Unassembled WGS sequence"/>
</dbReference>
<feature type="transmembrane region" description="Helical" evidence="8">
    <location>
        <begin position="80"/>
        <end position="102"/>
    </location>
</feature>
<dbReference type="NCBIfam" id="TIGR03462">
    <property type="entry name" value="CarR_dom_SF"/>
    <property type="match status" value="1"/>
</dbReference>
<dbReference type="GO" id="GO:0045436">
    <property type="term" value="F:lycopene beta cyclase activity"/>
    <property type="evidence" value="ECO:0007669"/>
    <property type="project" value="UniProtKB-ARBA"/>
</dbReference>
<organism evidence="9 10">
    <name type="scientific">Paramicrobacterium agarici</name>
    <dbReference type="NCBI Taxonomy" id="630514"/>
    <lineage>
        <taxon>Bacteria</taxon>
        <taxon>Bacillati</taxon>
        <taxon>Actinomycetota</taxon>
        <taxon>Actinomycetes</taxon>
        <taxon>Micrococcales</taxon>
        <taxon>Microbacteriaceae</taxon>
        <taxon>Paramicrobacterium</taxon>
    </lineage>
</organism>
<name>A0A2A9DW93_9MICO</name>
<feature type="transmembrane region" description="Helical" evidence="8">
    <location>
        <begin position="35"/>
        <end position="60"/>
    </location>
</feature>
<evidence type="ECO:0000313" key="10">
    <source>
        <dbReference type="Proteomes" id="UP000221369"/>
    </source>
</evidence>
<evidence type="ECO:0000256" key="8">
    <source>
        <dbReference type="SAM" id="Phobius"/>
    </source>
</evidence>
<evidence type="ECO:0000256" key="6">
    <source>
        <dbReference type="ARBA" id="ARBA00023136"/>
    </source>
</evidence>
<evidence type="ECO:0000256" key="2">
    <source>
        <dbReference type="ARBA" id="ARBA00004829"/>
    </source>
</evidence>
<keyword evidence="6 8" id="KW-0472">Membrane</keyword>
<evidence type="ECO:0000256" key="5">
    <source>
        <dbReference type="ARBA" id="ARBA00022989"/>
    </source>
</evidence>
<feature type="transmembrane region" description="Helical" evidence="8">
    <location>
        <begin position="6"/>
        <end position="23"/>
    </location>
</feature>
<gene>
    <name evidence="9" type="ORF">ATJ78_1571</name>
</gene>
<accession>A0A2A9DW93</accession>
<dbReference type="AlphaFoldDB" id="A0A2A9DW93"/>
<dbReference type="RefSeq" id="WP_098407068.1">
    <property type="nucleotide sequence ID" value="NZ_PDJE01000001.1"/>
</dbReference>
<keyword evidence="7" id="KW-0413">Isomerase</keyword>
<dbReference type="InterPro" id="IPR017825">
    <property type="entry name" value="Lycopene_cyclase_dom"/>
</dbReference>
<dbReference type="GO" id="GO:0016020">
    <property type="term" value="C:membrane"/>
    <property type="evidence" value="ECO:0007669"/>
    <property type="project" value="UniProtKB-SubCell"/>
</dbReference>
<evidence type="ECO:0000256" key="4">
    <source>
        <dbReference type="ARBA" id="ARBA00022746"/>
    </source>
</evidence>
<sequence>MIAIYAGCLLVSLTCIGLLDWRFRLALWRSPARSAAIIIVSVAFFAVWDVAGIALGVFRHTESQWATGILLAPHFPVEELIFLVFLSYLTLVMLSGSTRLLARRERK</sequence>